<dbReference type="AlphaFoldDB" id="A0A0C5DZS8"/>
<geneLocation type="chloroplast" evidence="2"/>
<sequence length="462" mass="56606">MVNYILDQKTQWQYLPWNQIKQRVFVLQNKIYTATQVCNKNLVYQAQNHLINSNEAKLIAIQQVFGSIQNSYINFNQENYIIRDIDKIYVLNFLFKSDSLCESYNFLRILLEKVKQYLIYLCLESEWSARFKSTFDINIYHHISYGSQEKKIISCYNNFKLNINNFIYTNHYVHSKYINISYLKQKIQAVPYFTSNIIKWLRTQNLEEIEMFHTPSLLLSNFLLCNHMLYQLLCKIFLHGIQWFNFKSLSILKSTYIFSKKCILFKSIINYYESYNFYNKHYFINEALLNNLYIVSQSTKTYINVFMHSYKLNICVYYPLTVHDNNWVLNNSYRLLINNIHWKFNDNRNIYNNLIYNCKILLYSKNSLKYLRINHHITIRKFFRIIIKRFKIFYQLYTTLLSFDIVQKFYRIISLILYFWLKKRGKKFVKVFYYWNYKIFMDHMIEIKTNLLKKICFEKINR</sequence>
<gene>
    <name evidence="2" type="primary">orf13</name>
</gene>
<protein>
    <recommendedName>
        <fullName evidence="1">Reverse transcriptase N-terminal domain-containing protein</fullName>
    </recommendedName>
</protein>
<keyword evidence="2" id="KW-0150">Chloroplast</keyword>
<feature type="domain" description="Reverse transcriptase N-terminal" evidence="1">
    <location>
        <begin position="12"/>
        <end position="64"/>
    </location>
</feature>
<dbReference type="Pfam" id="PF13655">
    <property type="entry name" value="RVT_N"/>
    <property type="match status" value="1"/>
</dbReference>
<reference evidence="2" key="1">
    <citation type="submission" date="2014-12" db="EMBL/GenBank/DDBJ databases">
        <title>The complete chloroplast genome of Gracilariopsis lemaneiformis.</title>
        <authorList>
            <person name="Bi G."/>
            <person name="Du Q."/>
            <person name="Sui Z."/>
            <person name="Mao Y."/>
        </authorList>
    </citation>
    <scope>NUCLEOTIDE SEQUENCE</scope>
</reference>
<dbReference type="InterPro" id="IPR025960">
    <property type="entry name" value="RVT_N"/>
</dbReference>
<dbReference type="GeneID" id="26995379"/>
<evidence type="ECO:0000313" key="3">
    <source>
        <dbReference type="EMBL" id="AML79822.1"/>
    </source>
</evidence>
<evidence type="ECO:0000259" key="1">
    <source>
        <dbReference type="Pfam" id="PF13655"/>
    </source>
</evidence>
<dbReference type="EMBL" id="KP330491">
    <property type="protein sequence ID" value="AJO68549.1"/>
    <property type="molecule type" value="Genomic_DNA"/>
</dbReference>
<name>A0A0C5DZS8_GRALE</name>
<keyword evidence="2" id="KW-0934">Plastid</keyword>
<dbReference type="EMBL" id="KU179794">
    <property type="protein sequence ID" value="AML79822.1"/>
    <property type="molecule type" value="Genomic_DNA"/>
</dbReference>
<proteinExistence type="predicted"/>
<accession>A0A0C5DZS8</accession>
<dbReference type="RefSeq" id="YP_009237738.1">
    <property type="nucleotide sequence ID" value="NC_029644.1"/>
</dbReference>
<organism evidence="2">
    <name type="scientific">Gracilariopsis lemaneiformis</name>
    <name type="common">Red alga</name>
    <name type="synonym">Gracilaria lemaneiformis</name>
    <dbReference type="NCBI Taxonomy" id="2782"/>
    <lineage>
        <taxon>Eukaryota</taxon>
        <taxon>Rhodophyta</taxon>
        <taxon>Florideophyceae</taxon>
        <taxon>Rhodymeniophycidae</taxon>
        <taxon>Gracilariales</taxon>
        <taxon>Gracilariaceae</taxon>
        <taxon>Gracilariopsis</taxon>
    </lineage>
</organism>
<evidence type="ECO:0000313" key="2">
    <source>
        <dbReference type="EMBL" id="AJO68549.1"/>
    </source>
</evidence>
<reference evidence="3" key="2">
    <citation type="journal article" date="2016" name="Mitochondrial DNA Part B Resour">
        <title>The complete chloroplast genome of Gracilariopsis lemaneiformis, an important economic red alga of the family Gracilariaceae.</title>
        <authorList>
            <person name="Zhang Y."/>
            <person name="Guo Y.-M."/>
            <person name="Li T.-J."/>
            <person name="Chen C.-H."/>
            <person name="Shen K.-N."/>
            <person name="Hsiao C.-D."/>
        </authorList>
    </citation>
    <scope>NUCLEOTIDE SEQUENCE</scope>
</reference>